<protein>
    <submittedName>
        <fullName evidence="1">Uncharacterized protein</fullName>
    </submittedName>
</protein>
<gene>
    <name evidence="1" type="ORF">FZC84_21325</name>
</gene>
<evidence type="ECO:0000313" key="1">
    <source>
        <dbReference type="EMBL" id="TYR95736.1"/>
    </source>
</evidence>
<reference evidence="1 2" key="1">
    <citation type="submission" date="2019-08" db="EMBL/GenBank/DDBJ databases">
        <title>Bacillus genomes from the desert of Cuatro Cienegas, Coahuila.</title>
        <authorList>
            <person name="Olmedo-Alvarez G."/>
        </authorList>
    </citation>
    <scope>NUCLEOTIDE SEQUENCE [LARGE SCALE GENOMIC DNA]</scope>
    <source>
        <strain evidence="1 2">CH128b_4D</strain>
    </source>
</reference>
<accession>A0A5D4M272</accession>
<name>A0A5D4M272_9BACI</name>
<sequence length="150" mass="16935">MNFRLLRGIKKELSSTFGLPSGVPILTTDTNEIYISRESGPPKKVRPRMEITMVANNYSSSLEEDVLIVDAAEGSDVYVQLPDPTEENKGMDVYVKKLYIDGRVIVYPETQNIDEQNRYELLEKNQVIHCCSTGTKWIVLSNHIDSIGVL</sequence>
<comment type="caution">
    <text evidence="1">The sequence shown here is derived from an EMBL/GenBank/DDBJ whole genome shotgun (WGS) entry which is preliminary data.</text>
</comment>
<dbReference type="AlphaFoldDB" id="A0A5D4M272"/>
<dbReference type="Proteomes" id="UP000325182">
    <property type="component" value="Unassembled WGS sequence"/>
</dbReference>
<dbReference type="EMBL" id="VTEG01000028">
    <property type="protein sequence ID" value="TYR95736.1"/>
    <property type="molecule type" value="Genomic_DNA"/>
</dbReference>
<dbReference type="RefSeq" id="WP_148955207.1">
    <property type="nucleotide sequence ID" value="NZ_VTEG01000028.1"/>
</dbReference>
<evidence type="ECO:0000313" key="2">
    <source>
        <dbReference type="Proteomes" id="UP000325182"/>
    </source>
</evidence>
<organism evidence="1 2">
    <name type="scientific">Rossellomorea vietnamensis</name>
    <dbReference type="NCBI Taxonomy" id="218284"/>
    <lineage>
        <taxon>Bacteria</taxon>
        <taxon>Bacillati</taxon>
        <taxon>Bacillota</taxon>
        <taxon>Bacilli</taxon>
        <taxon>Bacillales</taxon>
        <taxon>Bacillaceae</taxon>
        <taxon>Rossellomorea</taxon>
    </lineage>
</organism>
<proteinExistence type="predicted"/>